<dbReference type="PANTHER" id="PTHR30578:SF0">
    <property type="entry name" value="ION-TRANSLOCATING OXIDOREDUCTASE COMPLEX SUBUNIT D"/>
    <property type="match status" value="1"/>
</dbReference>
<name>A0A510JGR9_9FUSO</name>
<evidence type="ECO:0000256" key="4">
    <source>
        <dbReference type="ARBA" id="ARBA00022643"/>
    </source>
</evidence>
<evidence type="ECO:0000256" key="7">
    <source>
        <dbReference type="ARBA" id="ARBA00022989"/>
    </source>
</evidence>
<dbReference type="RefSeq" id="WP_026745203.1">
    <property type="nucleotide sequence ID" value="NZ_AP019823.1"/>
</dbReference>
<feature type="transmembrane region" description="Helical" evidence="9">
    <location>
        <begin position="252"/>
        <end position="285"/>
    </location>
</feature>
<feature type="transmembrane region" description="Helical" evidence="9">
    <location>
        <begin position="492"/>
        <end position="509"/>
    </location>
</feature>
<accession>A0A510JGR9</accession>
<reference evidence="10 11" key="1">
    <citation type="submission" date="2019-07" db="EMBL/GenBank/DDBJ databases">
        <title>Complete Genome Sequence of Leptotrichia hofstadii Strain JCM16775.</title>
        <authorList>
            <person name="Watanabe S."/>
            <person name="Cui L."/>
        </authorList>
    </citation>
    <scope>NUCLEOTIDE SEQUENCE [LARGE SCALE GENOMIC DNA]</scope>
    <source>
        <strain evidence="10 11">JCM16775</strain>
    </source>
</reference>
<feature type="transmembrane region" description="Helical" evidence="9">
    <location>
        <begin position="358"/>
        <end position="375"/>
    </location>
</feature>
<evidence type="ECO:0000256" key="8">
    <source>
        <dbReference type="ARBA" id="ARBA00023136"/>
    </source>
</evidence>
<dbReference type="Pfam" id="PF03116">
    <property type="entry name" value="NQR2_RnfD_RnfE"/>
    <property type="match status" value="1"/>
</dbReference>
<proteinExistence type="predicted"/>
<dbReference type="GO" id="GO:0055085">
    <property type="term" value="P:transmembrane transport"/>
    <property type="evidence" value="ECO:0007669"/>
    <property type="project" value="InterPro"/>
</dbReference>
<keyword evidence="7 9" id="KW-1133">Transmembrane helix</keyword>
<keyword evidence="3" id="KW-0285">Flavoprotein</keyword>
<feature type="transmembrane region" description="Helical" evidence="9">
    <location>
        <begin position="431"/>
        <end position="449"/>
    </location>
</feature>
<feature type="transmembrane region" description="Helical" evidence="9">
    <location>
        <begin position="205"/>
        <end position="232"/>
    </location>
</feature>
<protein>
    <submittedName>
        <fullName evidence="10">NQR2 and RnfD family protein</fullName>
    </submittedName>
</protein>
<dbReference type="EMBL" id="AP019823">
    <property type="protein sequence ID" value="BBM37581.1"/>
    <property type="molecule type" value="Genomic_DNA"/>
</dbReference>
<feature type="transmembrane region" description="Helical" evidence="9">
    <location>
        <begin position="387"/>
        <end position="411"/>
    </location>
</feature>
<organism evidence="10 11">
    <name type="scientific">Leptotrichia hofstadii</name>
    <dbReference type="NCBI Taxonomy" id="157688"/>
    <lineage>
        <taxon>Bacteria</taxon>
        <taxon>Fusobacteriati</taxon>
        <taxon>Fusobacteriota</taxon>
        <taxon>Fusobacteriia</taxon>
        <taxon>Fusobacteriales</taxon>
        <taxon>Leptotrichiaceae</taxon>
        <taxon>Leptotrichia</taxon>
    </lineage>
</organism>
<evidence type="ECO:0000256" key="6">
    <source>
        <dbReference type="ARBA" id="ARBA00022967"/>
    </source>
</evidence>
<dbReference type="GO" id="GO:0005886">
    <property type="term" value="C:plasma membrane"/>
    <property type="evidence" value="ECO:0007669"/>
    <property type="project" value="TreeGrafter"/>
</dbReference>
<feature type="transmembrane region" description="Helical" evidence="9">
    <location>
        <begin position="306"/>
        <end position="324"/>
    </location>
</feature>
<dbReference type="KEGG" id="lhf:JCM16775_0265"/>
<dbReference type="Proteomes" id="UP000321892">
    <property type="component" value="Chromosome"/>
</dbReference>
<keyword evidence="6" id="KW-1278">Translocase</keyword>
<evidence type="ECO:0000313" key="11">
    <source>
        <dbReference type="Proteomes" id="UP000321892"/>
    </source>
</evidence>
<keyword evidence="8 9" id="KW-0472">Membrane</keyword>
<dbReference type="AlphaFoldDB" id="A0A510JGR9"/>
<feature type="transmembrane region" description="Helical" evidence="9">
    <location>
        <begin position="515"/>
        <end position="531"/>
    </location>
</feature>
<keyword evidence="5 9" id="KW-0812">Transmembrane</keyword>
<evidence type="ECO:0000256" key="2">
    <source>
        <dbReference type="ARBA" id="ARBA00022553"/>
    </source>
</evidence>
<evidence type="ECO:0000256" key="5">
    <source>
        <dbReference type="ARBA" id="ARBA00022692"/>
    </source>
</evidence>
<evidence type="ECO:0000313" key="10">
    <source>
        <dbReference type="EMBL" id="BBM37581.1"/>
    </source>
</evidence>
<evidence type="ECO:0000256" key="3">
    <source>
        <dbReference type="ARBA" id="ARBA00022630"/>
    </source>
</evidence>
<keyword evidence="1" id="KW-0813">Transport</keyword>
<gene>
    <name evidence="10" type="ORF">JCM16775_0265</name>
</gene>
<sequence>MADDKSLLEDILNVRKKRFKDALFDNDGSQISKNNFVSENENENKNKIDMDDKHMDLKNKKTNEINEKVKTNSGKIIKLEKIREQKAKRERLEKGFIQPKESENVNKDNQNTENLKKIEKTQEKTAKLNNQNENVNLRKNSDKSVKTDTKTVNTAQKEKAAKKTDRNSIIKNFFKNRKNKKLSFTPYIRTEVDIRSVMKDVIISLIPAIVAASLVYGAKALLVIVTSIFSAVVTEKLFSIIFLNDKDSAHDLSAVITGILMALTLAPLTSLPVVAFGAGMAIIFGKLMYGGIGKNVLNPAVVGREFMTVFFPAAMSSGTIWFSQEALRLSKINFFVNFQKTPIMSYLDELLLTSSGSLGSYSAFALILGGLYLLLKNRISWHIPVTLFATSFIAAMVLKDGISVSTGGLLLTGIFMATDMPTSPSFAGGKIYYGIMLGVVIALLSVLGVKNETLSYVLLILNPFTRFINKVFRPVVFGYDVKEEVVKQGGKAILLTLGIIVFALIFIGLHKIGAIPYLVYLYILVLTLQLIRSDRNKKFN</sequence>
<evidence type="ECO:0000256" key="1">
    <source>
        <dbReference type="ARBA" id="ARBA00022448"/>
    </source>
</evidence>
<dbReference type="InterPro" id="IPR004338">
    <property type="entry name" value="NqrB/RnfD"/>
</dbReference>
<evidence type="ECO:0000256" key="9">
    <source>
        <dbReference type="SAM" id="Phobius"/>
    </source>
</evidence>
<dbReference type="PANTHER" id="PTHR30578">
    <property type="entry name" value="ELECTRON TRANSPORT COMPLEX PROTEIN RNFD"/>
    <property type="match status" value="1"/>
</dbReference>
<keyword evidence="2" id="KW-0597">Phosphoprotein</keyword>
<keyword evidence="11" id="KW-1185">Reference proteome</keyword>
<keyword evidence="4" id="KW-0288">FMN</keyword>